<dbReference type="Proteomes" id="UP000314983">
    <property type="component" value="Chromosome 10"/>
</dbReference>
<dbReference type="FunFam" id="2.60.120.200:FF:000068">
    <property type="entry name" value="collagen alpha-1(XXI) chain isoform X1"/>
    <property type="match status" value="1"/>
</dbReference>
<reference evidence="9" key="4">
    <citation type="submission" date="2025-08" db="UniProtKB">
        <authorList>
            <consortium name="Ensembl"/>
        </authorList>
    </citation>
    <scope>IDENTIFICATION</scope>
</reference>
<dbReference type="InterPro" id="IPR036465">
    <property type="entry name" value="vWFA_dom_sf"/>
</dbReference>
<dbReference type="Gene3D" id="2.60.120.200">
    <property type="match status" value="1"/>
</dbReference>
<reference evidence="10" key="2">
    <citation type="journal article" date="2017" name="Sci. Adv.">
        <title>A tail of two voltages: Proteomic comparison of the three electric organs of the electric eel.</title>
        <authorList>
            <person name="Traeger L.L."/>
            <person name="Sabat G."/>
            <person name="Barrett-Wilt G.A."/>
            <person name="Wells G.B."/>
            <person name="Sussman M.R."/>
        </authorList>
    </citation>
    <scope>NUCLEOTIDE SEQUENCE [LARGE SCALE GENOMIC DNA]</scope>
</reference>
<proteinExistence type="inferred from homology"/>
<dbReference type="Ensembl" id="ENSEEET00000015569.2">
    <property type="protein sequence ID" value="ENSEEEP00000015390.2"/>
    <property type="gene ID" value="ENSEEEG00000007640.2"/>
</dbReference>
<evidence type="ECO:0000259" key="8">
    <source>
        <dbReference type="PROSITE" id="PS50234"/>
    </source>
</evidence>
<feature type="region of interest" description="Disordered" evidence="7">
    <location>
        <begin position="371"/>
        <end position="422"/>
    </location>
</feature>
<evidence type="ECO:0000313" key="10">
    <source>
        <dbReference type="Proteomes" id="UP000314983"/>
    </source>
</evidence>
<evidence type="ECO:0000256" key="1">
    <source>
        <dbReference type="ARBA" id="ARBA00022729"/>
    </source>
</evidence>
<protein>
    <recommendedName>
        <fullName evidence="8">VWFA domain-containing protein</fullName>
    </recommendedName>
</protein>
<dbReference type="InterPro" id="IPR008160">
    <property type="entry name" value="Collagen"/>
</dbReference>
<dbReference type="SMART" id="SM00327">
    <property type="entry name" value="VWA"/>
    <property type="match status" value="1"/>
</dbReference>
<dbReference type="GeneTree" id="ENSGT00940000158212"/>
<reference evidence="9" key="3">
    <citation type="submission" date="2020-05" db="EMBL/GenBank/DDBJ databases">
        <title>Electrophorus electricus (electric eel) genome, fEleEle1, primary haplotype.</title>
        <authorList>
            <person name="Myers G."/>
            <person name="Meyer A."/>
            <person name="Fedrigo O."/>
            <person name="Formenti G."/>
            <person name="Rhie A."/>
            <person name="Tracey A."/>
            <person name="Sims Y."/>
            <person name="Jarvis E.D."/>
        </authorList>
    </citation>
    <scope>NUCLEOTIDE SEQUENCE [LARGE SCALE GENOMIC DNA]</scope>
</reference>
<evidence type="ECO:0000256" key="6">
    <source>
        <dbReference type="ARBA" id="ARBA00049648"/>
    </source>
</evidence>
<dbReference type="PANTHER" id="PTHR24020">
    <property type="entry name" value="COLLAGEN ALPHA"/>
    <property type="match status" value="1"/>
</dbReference>
<dbReference type="SMART" id="SM00210">
    <property type="entry name" value="TSPN"/>
    <property type="match status" value="1"/>
</dbReference>
<keyword evidence="5" id="KW-0379">Hydroxylation</keyword>
<dbReference type="InterPro" id="IPR048287">
    <property type="entry name" value="TSPN-like_N"/>
</dbReference>
<dbReference type="InterPro" id="IPR050525">
    <property type="entry name" value="ECM_Assembly_Org"/>
</dbReference>
<evidence type="ECO:0000256" key="3">
    <source>
        <dbReference type="ARBA" id="ARBA00022889"/>
    </source>
</evidence>
<evidence type="ECO:0000256" key="2">
    <source>
        <dbReference type="ARBA" id="ARBA00022737"/>
    </source>
</evidence>
<keyword evidence="10" id="KW-1185">Reference proteome</keyword>
<feature type="domain" description="VWFA" evidence="8">
    <location>
        <begin position="7"/>
        <end position="133"/>
    </location>
</feature>
<keyword evidence="1" id="KW-0732">Signal</keyword>
<dbReference type="InterPro" id="IPR013320">
    <property type="entry name" value="ConA-like_dom_sf"/>
</dbReference>
<comment type="similarity">
    <text evidence="6">Belongs to the fibril-associated collagens with interrupted helices (FACIT) family.</text>
</comment>
<sequence>MVDILFVGNEDFNRAKCWLANVTSGIDVSAHYTQVGVVQYSDTPRLEIPLGLHQTTHELIRAIRGISYLGGNTQTGRAIKFGVDHMFASSQRGGSVKNRIGVVVTDGKSQDDVVDVMLVLCSRRVPQHTSIFSSSESVCPTHIPVASRDEKGFELILGMRIHTKAKKIQGSLMSETAYLLNKGIDITEKTREIFPEGLPLSYAFVATLRLTGAVSKERVDLWRVLSNDQHIQVAVTLHGQDRSATFITTNTADGEQRVTMKAQGLFDGTWHQLKLLVRPRQVSCFVDDQIIQENDLEPVVPIYINGKTQIAKRYSAEATVPIEVQKLRLYCDPMQSERETACEILSVVSLNVTNDRVIDLNGPQGEPGFPGLQGALGILGEPGARGPQGNKGDTEPTGSAGSRGSPGQDGLQGQPGVPGYPGKPVSLPTIQLAEYCLASDSKCMVILLVYPQQNSSYGKKACKLSYQKVIQPYQNLTHMCSILLFLYPLHLDQLPQLLQTMTPQSCEPCETVKGPPGQPGAPGPKGSTGSLGYPGRPGSQGYPGSMGLRGPSGVKDLTHSVSTTGIQGPHGIDGIGLQGPPGMPGKSGSPGTPGKRGDPGPAGVCDISICYQVYNLRNEH</sequence>
<keyword evidence="4" id="KW-0176">Collagen</keyword>
<dbReference type="SUPFAM" id="SSF53300">
    <property type="entry name" value="vWA-like"/>
    <property type="match status" value="1"/>
</dbReference>
<keyword evidence="3" id="KW-0130">Cell adhesion</keyword>
<reference evidence="10" key="1">
    <citation type="journal article" date="2014" name="Science">
        <title>Nonhuman genetics. Genomic basis for the convergent evolution of electric organs.</title>
        <authorList>
            <person name="Gallant J.R."/>
            <person name="Traeger L.L."/>
            <person name="Volkening J.D."/>
            <person name="Moffett H."/>
            <person name="Chen P.H."/>
            <person name="Novina C.D."/>
            <person name="Phillips G.N.Jr."/>
            <person name="Anand R."/>
            <person name="Wells G.B."/>
            <person name="Pinch M."/>
            <person name="Guth R."/>
            <person name="Unguez G.A."/>
            <person name="Albert J.S."/>
            <person name="Zakon H.H."/>
            <person name="Samanta M.P."/>
            <person name="Sussman M.R."/>
        </authorList>
    </citation>
    <scope>NUCLEOTIDE SEQUENCE [LARGE SCALE GENOMIC DNA]</scope>
</reference>
<name>A0A4W4EVR6_ELEEL</name>
<feature type="region of interest" description="Disordered" evidence="7">
    <location>
        <begin position="506"/>
        <end position="550"/>
    </location>
</feature>
<dbReference type="Pfam" id="PF00092">
    <property type="entry name" value="VWA"/>
    <property type="match status" value="1"/>
</dbReference>
<keyword evidence="2" id="KW-0677">Repeat</keyword>
<dbReference type="AlphaFoldDB" id="A0A4W4EVR6"/>
<evidence type="ECO:0000256" key="4">
    <source>
        <dbReference type="ARBA" id="ARBA00023119"/>
    </source>
</evidence>
<feature type="region of interest" description="Disordered" evidence="7">
    <location>
        <begin position="565"/>
        <end position="601"/>
    </location>
</feature>
<evidence type="ECO:0000256" key="5">
    <source>
        <dbReference type="ARBA" id="ARBA00023278"/>
    </source>
</evidence>
<dbReference type="GO" id="GO:0007155">
    <property type="term" value="P:cell adhesion"/>
    <property type="evidence" value="ECO:0007669"/>
    <property type="project" value="UniProtKB-KW"/>
</dbReference>
<organism evidence="9 10">
    <name type="scientific">Electrophorus electricus</name>
    <name type="common">Electric eel</name>
    <name type="synonym">Gymnotus electricus</name>
    <dbReference type="NCBI Taxonomy" id="8005"/>
    <lineage>
        <taxon>Eukaryota</taxon>
        <taxon>Metazoa</taxon>
        <taxon>Chordata</taxon>
        <taxon>Craniata</taxon>
        <taxon>Vertebrata</taxon>
        <taxon>Euteleostomi</taxon>
        <taxon>Actinopterygii</taxon>
        <taxon>Neopterygii</taxon>
        <taxon>Teleostei</taxon>
        <taxon>Ostariophysi</taxon>
        <taxon>Gymnotiformes</taxon>
        <taxon>Gymnotoidei</taxon>
        <taxon>Gymnotidae</taxon>
        <taxon>Electrophorus</taxon>
    </lineage>
</organism>
<dbReference type="SUPFAM" id="SSF49899">
    <property type="entry name" value="Concanavalin A-like lectins/glucanases"/>
    <property type="match status" value="1"/>
</dbReference>
<dbReference type="Gene3D" id="1.20.5.320">
    <property type="entry name" value="6-Phosphogluconate Dehydrogenase, domain 3"/>
    <property type="match status" value="1"/>
</dbReference>
<evidence type="ECO:0000313" key="9">
    <source>
        <dbReference type="Ensembl" id="ENSEEEP00000015390.2"/>
    </source>
</evidence>
<dbReference type="PROSITE" id="PS50234">
    <property type="entry name" value="VWFA"/>
    <property type="match status" value="1"/>
</dbReference>
<dbReference type="GO" id="GO:0005581">
    <property type="term" value="C:collagen trimer"/>
    <property type="evidence" value="ECO:0007669"/>
    <property type="project" value="UniProtKB-KW"/>
</dbReference>
<dbReference type="InterPro" id="IPR002035">
    <property type="entry name" value="VWF_A"/>
</dbReference>
<dbReference type="Pfam" id="PF01391">
    <property type="entry name" value="Collagen"/>
    <property type="match status" value="2"/>
</dbReference>
<feature type="compositionally biased region" description="Low complexity" evidence="7">
    <location>
        <begin position="584"/>
        <end position="593"/>
    </location>
</feature>
<dbReference type="PANTHER" id="PTHR24020:SF89">
    <property type="entry name" value="COLLAGEN ALPHA-1(XXI) CHAIN-LIKE ISOFORM X1"/>
    <property type="match status" value="1"/>
</dbReference>
<evidence type="ECO:0000256" key="7">
    <source>
        <dbReference type="SAM" id="MobiDB-lite"/>
    </source>
</evidence>
<dbReference type="Gene3D" id="3.40.50.410">
    <property type="entry name" value="von Willebrand factor, type A domain"/>
    <property type="match status" value="1"/>
</dbReference>
<accession>A0A4W4EVR6</accession>
<reference evidence="9" key="5">
    <citation type="submission" date="2025-09" db="UniProtKB">
        <authorList>
            <consortium name="Ensembl"/>
        </authorList>
    </citation>
    <scope>IDENTIFICATION</scope>
</reference>